<reference evidence="2" key="1">
    <citation type="journal article" date="2021" name="PeerJ">
        <title>Extensive microbial diversity within the chicken gut microbiome revealed by metagenomics and culture.</title>
        <authorList>
            <person name="Gilroy R."/>
            <person name="Ravi A."/>
            <person name="Getino M."/>
            <person name="Pursley I."/>
            <person name="Horton D.L."/>
            <person name="Alikhan N.F."/>
            <person name="Baker D."/>
            <person name="Gharbi K."/>
            <person name="Hall N."/>
            <person name="Watson M."/>
            <person name="Adriaenssens E.M."/>
            <person name="Foster-Nyarko E."/>
            <person name="Jarju S."/>
            <person name="Secka A."/>
            <person name="Antonio M."/>
            <person name="Oren A."/>
            <person name="Chaudhuri R.R."/>
            <person name="La Ragione R."/>
            <person name="Hildebrand F."/>
            <person name="Pallen M.J."/>
        </authorList>
    </citation>
    <scope>NUCLEOTIDE SEQUENCE</scope>
    <source>
        <strain evidence="2">ChiBcec15-1070</strain>
    </source>
</reference>
<feature type="non-terminal residue" evidence="2">
    <location>
        <position position="150"/>
    </location>
</feature>
<evidence type="ECO:0000259" key="1">
    <source>
        <dbReference type="Pfam" id="PF17293"/>
    </source>
</evidence>
<feature type="domain" description="Arm DNA-binding" evidence="1">
    <location>
        <begin position="4"/>
        <end position="61"/>
    </location>
</feature>
<accession>A0A9D1QD48</accession>
<evidence type="ECO:0000313" key="2">
    <source>
        <dbReference type="EMBL" id="HIW10883.1"/>
    </source>
</evidence>
<organism evidence="2 3">
    <name type="scientific">Candidatus Rikenella faecigallinarum</name>
    <dbReference type="NCBI Taxonomy" id="2838745"/>
    <lineage>
        <taxon>Bacteria</taxon>
        <taxon>Pseudomonadati</taxon>
        <taxon>Bacteroidota</taxon>
        <taxon>Bacteroidia</taxon>
        <taxon>Bacteroidales</taxon>
        <taxon>Rikenellaceae</taxon>
        <taxon>Rikenella</taxon>
    </lineage>
</organism>
<dbReference type="Proteomes" id="UP000823926">
    <property type="component" value="Unassembled WGS sequence"/>
</dbReference>
<proteinExistence type="predicted"/>
<evidence type="ECO:0000313" key="3">
    <source>
        <dbReference type="Proteomes" id="UP000823926"/>
    </source>
</evidence>
<comment type="caution">
    <text evidence="2">The sequence shown here is derived from an EMBL/GenBank/DDBJ whole genome shotgun (WGS) entry which is preliminary data.</text>
</comment>
<dbReference type="Pfam" id="PF17293">
    <property type="entry name" value="Arm-DNA-bind_5"/>
    <property type="match status" value="1"/>
</dbReference>
<reference evidence="2" key="2">
    <citation type="submission" date="2021-04" db="EMBL/GenBank/DDBJ databases">
        <authorList>
            <person name="Gilroy R."/>
        </authorList>
    </citation>
    <scope>NUCLEOTIDE SEQUENCE</scope>
    <source>
        <strain evidence="2">ChiBcec15-1070</strain>
    </source>
</reference>
<dbReference type="EMBL" id="DXHL01000024">
    <property type="protein sequence ID" value="HIW10883.1"/>
    <property type="molecule type" value="Genomic_DNA"/>
</dbReference>
<dbReference type="InterPro" id="IPR035386">
    <property type="entry name" value="Arm-DNA-bind_5"/>
</dbReference>
<name>A0A9D1QD48_9BACT</name>
<protein>
    <recommendedName>
        <fullName evidence="1">Arm DNA-binding domain-containing protein</fullName>
    </recommendedName>
</protein>
<gene>
    <name evidence="2" type="ORF">H9888_05195</name>
</gene>
<dbReference type="AlphaFoldDB" id="A0A9D1QD48"/>
<sequence length="150" mass="17860">MKIELRSRKHKSGNTTLYLEFYEKGGKRQYESLNLYLIPEKTDNDRRVNEATLKKALKIKSERILGICSKPEEKDVSTPATEFTKWMDEYLLHLQNGDRYSLAYQKHMQSIVNIVKSYLAHIHRPSLMMDKVDKSFYKNFLTYIKDVYRN</sequence>